<dbReference type="Gramene" id="KCW63204">
    <property type="protein sequence ID" value="KCW63204"/>
    <property type="gene ID" value="EUGRSUZ_G00819"/>
</dbReference>
<dbReference type="InParanoid" id="A0A059BAY9"/>
<reference evidence="1" key="1">
    <citation type="submission" date="2013-07" db="EMBL/GenBank/DDBJ databases">
        <title>The genome of Eucalyptus grandis.</title>
        <authorList>
            <person name="Schmutz J."/>
            <person name="Hayes R."/>
            <person name="Myburg A."/>
            <person name="Tuskan G."/>
            <person name="Grattapaglia D."/>
            <person name="Rokhsar D.S."/>
        </authorList>
    </citation>
    <scope>NUCLEOTIDE SEQUENCE</scope>
    <source>
        <tissue evidence="1">Leaf extractions</tissue>
    </source>
</reference>
<sequence length="144" mass="15638">MVAYPSEQNKAGKEDVGDVKLSRSFFLFLGSETGGTSAALHGGWNENEASGIARTERSEAALSGAERSWLLSSPLPLAAAERRRMCDAGDGITESEWTVPHSLHQRGRSYSLSDESKGSAFKIRSTVESCPCKFLNPLLQIVYQ</sequence>
<protein>
    <submittedName>
        <fullName evidence="1">Uncharacterized protein</fullName>
    </submittedName>
</protein>
<gene>
    <name evidence="1" type="ORF">EUGRSUZ_G00819</name>
</gene>
<proteinExistence type="predicted"/>
<dbReference type="AlphaFoldDB" id="A0A059BAY9"/>
<dbReference type="EMBL" id="KK198759">
    <property type="protein sequence ID" value="KCW63204.1"/>
    <property type="molecule type" value="Genomic_DNA"/>
</dbReference>
<organism evidence="1">
    <name type="scientific">Eucalyptus grandis</name>
    <name type="common">Flooded gum</name>
    <dbReference type="NCBI Taxonomy" id="71139"/>
    <lineage>
        <taxon>Eukaryota</taxon>
        <taxon>Viridiplantae</taxon>
        <taxon>Streptophyta</taxon>
        <taxon>Embryophyta</taxon>
        <taxon>Tracheophyta</taxon>
        <taxon>Spermatophyta</taxon>
        <taxon>Magnoliopsida</taxon>
        <taxon>eudicotyledons</taxon>
        <taxon>Gunneridae</taxon>
        <taxon>Pentapetalae</taxon>
        <taxon>rosids</taxon>
        <taxon>malvids</taxon>
        <taxon>Myrtales</taxon>
        <taxon>Myrtaceae</taxon>
        <taxon>Myrtoideae</taxon>
        <taxon>Eucalypteae</taxon>
        <taxon>Eucalyptus</taxon>
    </lineage>
</organism>
<evidence type="ECO:0000313" key="1">
    <source>
        <dbReference type="EMBL" id="KCW63204.1"/>
    </source>
</evidence>
<name>A0A059BAY9_EUCGR</name>
<accession>A0A059BAY9</accession>